<keyword evidence="1" id="KW-0812">Transmembrane</keyword>
<dbReference type="Proteomes" id="UP000321933">
    <property type="component" value="Unassembled WGS sequence"/>
</dbReference>
<feature type="transmembrane region" description="Helical" evidence="1">
    <location>
        <begin position="15"/>
        <end position="35"/>
    </location>
</feature>
<proteinExistence type="predicted"/>
<keyword evidence="1" id="KW-1133">Transmembrane helix</keyword>
<keyword evidence="3" id="KW-1185">Reference proteome</keyword>
<reference evidence="2 3" key="1">
    <citation type="submission" date="2019-08" db="EMBL/GenBank/DDBJ databases">
        <title>Parahaliea maris sp. nov., isolated from the surface seawater.</title>
        <authorList>
            <person name="Liu Y."/>
        </authorList>
    </citation>
    <scope>NUCLEOTIDE SEQUENCE [LARGE SCALE GENOMIC DNA]</scope>
    <source>
        <strain evidence="2 3">S2-26</strain>
    </source>
</reference>
<evidence type="ECO:0000313" key="2">
    <source>
        <dbReference type="EMBL" id="TXS90014.1"/>
    </source>
</evidence>
<dbReference type="AlphaFoldDB" id="A0A5C8ZQD4"/>
<evidence type="ECO:0000313" key="3">
    <source>
        <dbReference type="Proteomes" id="UP000321933"/>
    </source>
</evidence>
<protein>
    <submittedName>
        <fullName evidence="2">Pilus assembly protein</fullName>
    </submittedName>
</protein>
<gene>
    <name evidence="2" type="ORF">FVW59_15525</name>
</gene>
<keyword evidence="1" id="KW-0472">Membrane</keyword>
<sequence>MVATVSRSWPGQGGAMMIELLVALVLVVVGVLGLMQVQSRLHESEVESYQRTQALILLNDLASRMGANRNDAASYVTAAPLGVGIICADLPATTVQEEDHIAWCRALQGAAESRSGTDVGAMIGGRGCVQETVGPGVREYMITVTWQGLTPLNAPPAGVACAAGQYNDASTGCVDDRCRRYVTTIVRMADLESI</sequence>
<organism evidence="2 3">
    <name type="scientific">Parahaliea aestuarii</name>
    <dbReference type="NCBI Taxonomy" id="1852021"/>
    <lineage>
        <taxon>Bacteria</taxon>
        <taxon>Pseudomonadati</taxon>
        <taxon>Pseudomonadota</taxon>
        <taxon>Gammaproteobacteria</taxon>
        <taxon>Cellvibrionales</taxon>
        <taxon>Halieaceae</taxon>
        <taxon>Parahaliea</taxon>
    </lineage>
</organism>
<dbReference type="EMBL" id="VRYZ01000007">
    <property type="protein sequence ID" value="TXS90014.1"/>
    <property type="molecule type" value="Genomic_DNA"/>
</dbReference>
<dbReference type="OrthoDB" id="8929815at2"/>
<evidence type="ECO:0000256" key="1">
    <source>
        <dbReference type="SAM" id="Phobius"/>
    </source>
</evidence>
<name>A0A5C8ZQD4_9GAMM</name>
<comment type="caution">
    <text evidence="2">The sequence shown here is derived from an EMBL/GenBank/DDBJ whole genome shotgun (WGS) entry which is preliminary data.</text>
</comment>
<accession>A0A5C8ZQD4</accession>